<comment type="caution">
    <text evidence="2">The sequence shown here is derived from an EMBL/GenBank/DDBJ whole genome shotgun (WGS) entry which is preliminary data.</text>
</comment>
<dbReference type="AlphaFoldDB" id="A0A4Y8ZT12"/>
<dbReference type="Pfam" id="PF13175">
    <property type="entry name" value="AAA_15"/>
    <property type="match status" value="1"/>
</dbReference>
<reference evidence="2 3" key="1">
    <citation type="submission" date="2019-03" db="EMBL/GenBank/DDBJ databases">
        <title>Genome sequence of Sphingomonas sp. 17J27-24.</title>
        <authorList>
            <person name="Kim M."/>
            <person name="Maeng S."/>
            <person name="Sathiyaraj S."/>
        </authorList>
    </citation>
    <scope>NUCLEOTIDE SEQUENCE [LARGE SCALE GENOMIC DNA]</scope>
    <source>
        <strain evidence="2 3">17J27-24</strain>
    </source>
</reference>
<feature type="domain" description="Endonuclease GajA/Old nuclease/RecF-like AAA" evidence="1">
    <location>
        <begin position="1"/>
        <end position="394"/>
    </location>
</feature>
<dbReference type="SUPFAM" id="SSF52540">
    <property type="entry name" value="P-loop containing nucleoside triphosphate hydrolases"/>
    <property type="match status" value="1"/>
</dbReference>
<dbReference type="PANTHER" id="PTHR43581:SF4">
    <property type="entry name" value="ATP_GTP PHOSPHATASE"/>
    <property type="match status" value="1"/>
</dbReference>
<proteinExistence type="predicted"/>
<dbReference type="RefSeq" id="WP_135086243.1">
    <property type="nucleotide sequence ID" value="NZ_SPDV01000016.1"/>
</dbReference>
<dbReference type="Gene3D" id="3.40.50.300">
    <property type="entry name" value="P-loop containing nucleotide triphosphate hydrolases"/>
    <property type="match status" value="1"/>
</dbReference>
<accession>A0A4Y8ZT12</accession>
<dbReference type="Proteomes" id="UP000298213">
    <property type="component" value="Unassembled WGS sequence"/>
</dbReference>
<dbReference type="InterPro" id="IPR027417">
    <property type="entry name" value="P-loop_NTPase"/>
</dbReference>
<dbReference type="InterPro" id="IPR051396">
    <property type="entry name" value="Bact_Antivir_Def_Nuclease"/>
</dbReference>
<evidence type="ECO:0000313" key="2">
    <source>
        <dbReference type="EMBL" id="TFI58432.1"/>
    </source>
</evidence>
<evidence type="ECO:0000259" key="1">
    <source>
        <dbReference type="Pfam" id="PF13175"/>
    </source>
</evidence>
<evidence type="ECO:0000313" key="3">
    <source>
        <dbReference type="Proteomes" id="UP000298213"/>
    </source>
</evidence>
<organism evidence="2 3">
    <name type="scientific">Sphingomonas parva</name>
    <dbReference type="NCBI Taxonomy" id="2555898"/>
    <lineage>
        <taxon>Bacteria</taxon>
        <taxon>Pseudomonadati</taxon>
        <taxon>Pseudomonadota</taxon>
        <taxon>Alphaproteobacteria</taxon>
        <taxon>Sphingomonadales</taxon>
        <taxon>Sphingomonadaceae</taxon>
        <taxon>Sphingomonas</taxon>
    </lineage>
</organism>
<name>A0A4Y8ZT12_9SPHN</name>
<keyword evidence="3" id="KW-1185">Reference proteome</keyword>
<dbReference type="InterPro" id="IPR041685">
    <property type="entry name" value="AAA_GajA/Old/RecF-like"/>
</dbReference>
<dbReference type="EMBL" id="SPDV01000016">
    <property type="protein sequence ID" value="TFI58432.1"/>
    <property type="molecule type" value="Genomic_DNA"/>
</dbReference>
<dbReference type="PANTHER" id="PTHR43581">
    <property type="entry name" value="ATP/GTP PHOSPHATASE"/>
    <property type="match status" value="1"/>
</dbReference>
<sequence length="408" mass="44005">MQLVHVRVKNFRSLKNVSVAMGPHMALVGANGAGKSSILKAIERFYSTAKSLDADDFFGRDQSQAIEIELTFGHLTQAEIEAFESRVRDGELVVTRIFDATPLSGRYHGAVLQNADFIPIRSQTAAGLKRDAYRDLRANNPDYAGLPAASSAAAVDAALLAWEGDHLDQLTLHLDDGQFFGFQNASRGALQKFTTFVFVPAVREAAADAADAKSSAIGRLLELVVRSSILQRQDILEFKNEMTTRYQELVAPENMPELGLLAGRLTGDLQNLYQEAAVGLSWRAVGEFPVPLPVADVSLSDDGFGGPVDRQGHGLQRAFVFTLLQHLARTSTTVGELGEAGGDGNEQAAPPDAPTLILGIEEPELYQHPIKQRHLANVLRRLSLTASSIVQLLYSGSECSCAGPRVGG</sequence>
<gene>
    <name evidence="2" type="ORF">E2493_09865</name>
</gene>
<dbReference type="OrthoDB" id="9816534at2"/>
<protein>
    <submittedName>
        <fullName evidence="2">DUF2813 domain-containing protein</fullName>
    </submittedName>
</protein>